<keyword evidence="3 5" id="KW-0548">Nucleotidyltransferase</keyword>
<dbReference type="OrthoDB" id="3196716at2"/>
<keyword evidence="2 5" id="KW-0808">Transferase</keyword>
<dbReference type="PATRIC" id="fig|931276.5.peg.1922"/>
<keyword evidence="6" id="KW-1185">Reference proteome</keyword>
<proteinExistence type="predicted"/>
<dbReference type="AlphaFoldDB" id="M1LRY2"/>
<organism evidence="5 6">
    <name type="scientific">Clostridium saccharoperbutylacetonicum N1-4(HMT)</name>
    <dbReference type="NCBI Taxonomy" id="931276"/>
    <lineage>
        <taxon>Bacteria</taxon>
        <taxon>Bacillati</taxon>
        <taxon>Bacillota</taxon>
        <taxon>Clostridia</taxon>
        <taxon>Eubacteriales</taxon>
        <taxon>Clostridiaceae</taxon>
        <taxon>Clostridium</taxon>
    </lineage>
</organism>
<dbReference type="eggNOG" id="COG3697">
    <property type="taxonomic scope" value="Bacteria"/>
</dbReference>
<accession>M1LRY2</accession>
<sequence length="165" mass="19048">MNQYLSIIGKKILMAREERYLKKIKISKNHKCIIELSLNIPGFPKSGGIWAGVFKVCIRSIQDNIPSQLLLYNIDIAGYYAVFSSYISLKDTKIKSCLIEEQNMWGRLVDIDCFENGVKISREDVGFKERKCILCNNYNSVCIRNHVHNIKELRCEAEKLAKNIE</sequence>
<evidence type="ECO:0000256" key="2">
    <source>
        <dbReference type="ARBA" id="ARBA00022679"/>
    </source>
</evidence>
<reference evidence="5 6" key="1">
    <citation type="submission" date="2013-02" db="EMBL/GenBank/DDBJ databases">
        <title>Genome sequence of Clostridium saccharoperbutylacetonicum N1-4(HMT).</title>
        <authorList>
            <person name="Poehlein A."/>
            <person name="Daniel R."/>
        </authorList>
    </citation>
    <scope>NUCLEOTIDE SEQUENCE [LARGE SCALE GENOMIC DNA]</scope>
    <source>
        <strain evidence="6">N1-4(HMT)</strain>
    </source>
</reference>
<dbReference type="KEGG" id="csr:Cspa_c19320"/>
<dbReference type="EC" id="2.7.7.61" evidence="1"/>
<evidence type="ECO:0000256" key="4">
    <source>
        <dbReference type="ARBA" id="ARBA00048574"/>
    </source>
</evidence>
<dbReference type="Pfam" id="PF03802">
    <property type="entry name" value="CitX"/>
    <property type="match status" value="1"/>
</dbReference>
<evidence type="ECO:0000256" key="1">
    <source>
        <dbReference type="ARBA" id="ARBA00012524"/>
    </source>
</evidence>
<dbReference type="InterPro" id="IPR005551">
    <property type="entry name" value="CitX"/>
</dbReference>
<gene>
    <name evidence="5" type="ORF">Cspa_c19320</name>
</gene>
<evidence type="ECO:0000313" key="6">
    <source>
        <dbReference type="Proteomes" id="UP000011728"/>
    </source>
</evidence>
<dbReference type="GO" id="GO:0051191">
    <property type="term" value="P:prosthetic group biosynthetic process"/>
    <property type="evidence" value="ECO:0007669"/>
    <property type="project" value="InterPro"/>
</dbReference>
<dbReference type="EMBL" id="CP004121">
    <property type="protein sequence ID" value="AGF55700.1"/>
    <property type="molecule type" value="Genomic_DNA"/>
</dbReference>
<dbReference type="Proteomes" id="UP000011728">
    <property type="component" value="Chromosome"/>
</dbReference>
<name>M1LRY2_9CLOT</name>
<dbReference type="HOGENOM" id="CLU_104529_0_0_9"/>
<dbReference type="RefSeq" id="WP_015392021.1">
    <property type="nucleotide sequence ID" value="NC_020291.1"/>
</dbReference>
<evidence type="ECO:0000313" key="5">
    <source>
        <dbReference type="EMBL" id="AGF55700.1"/>
    </source>
</evidence>
<dbReference type="GO" id="GO:0050519">
    <property type="term" value="F:holo-citrate lyase synthase activity"/>
    <property type="evidence" value="ECO:0007669"/>
    <property type="project" value="UniProtKB-EC"/>
</dbReference>
<protein>
    <recommendedName>
        <fullName evidence="1">citrate lyase holo-[acyl-carrier protein] synthase</fullName>
        <ecNumber evidence="1">2.7.7.61</ecNumber>
    </recommendedName>
</protein>
<evidence type="ECO:0000256" key="3">
    <source>
        <dbReference type="ARBA" id="ARBA00022695"/>
    </source>
</evidence>
<comment type="catalytic activity">
    <reaction evidence="4">
        <text>apo-[citrate lyase ACP] + 2'-(5''-triphospho-alpha-D-ribosyl)-3'-dephospho-CoA = holo-[citrate lyase ACP] + diphosphate</text>
        <dbReference type="Rhea" id="RHEA:16333"/>
        <dbReference type="Rhea" id="RHEA-COMP:10157"/>
        <dbReference type="Rhea" id="RHEA-COMP:10158"/>
        <dbReference type="ChEBI" id="CHEBI:29999"/>
        <dbReference type="ChEBI" id="CHEBI:33019"/>
        <dbReference type="ChEBI" id="CHEBI:61378"/>
        <dbReference type="ChEBI" id="CHEBI:82683"/>
        <dbReference type="EC" id="2.7.7.61"/>
    </reaction>
</comment>